<sequence>MNRTTRRILLIAGPLLFIVLQIIGSPPSMPAAAFDVMCVTLWMALWWVTEVVPIAVTALLPIILFPLTGAVDIGTTTASYGHKYVFLYLGGFILAVAIEKWNLHRRIALSIINIIGTHVKSIILGFMISTAFLSMWISNTATTVMMLPIGMAIIYQLRDNAETDQHENKIFGKALMLAIAYSASIGGMATLIGTPPNLVFAGIVQQLYGIEISFLKWIKLGLPISVILLFLCWKYLTSVAFDFKQKQFPGGRKEINRLLKDLGRITIPEKRVLIVFALTAFCWISRSFLLQPFLPYIDDTIIAITAAIVLFMIPAGEAEQKLINWEEAVKIPWGIIILFGGGMALATGFSESGLAEWIGQQLTSLENLPLFLLVLILIAAVNFLTEVTSNLATTAMLLPILAPMAIALNLHPYYLLVGATLAASCAFMLPVATPPNAVVFGSGYLRIPDMIKSGLWMNLISIIILSLVVYFVLPWLWNFDPQVIPASFEVGQQ</sequence>
<evidence type="ECO:0000256" key="4">
    <source>
        <dbReference type="ARBA" id="ARBA00022989"/>
    </source>
</evidence>
<dbReference type="GO" id="GO:0015141">
    <property type="term" value="F:succinate transmembrane transporter activity"/>
    <property type="evidence" value="ECO:0007669"/>
    <property type="project" value="UniProtKB-ARBA"/>
</dbReference>
<evidence type="ECO:0000256" key="3">
    <source>
        <dbReference type="ARBA" id="ARBA00022692"/>
    </source>
</evidence>
<keyword evidence="4 6" id="KW-1133">Transmembrane helix</keyword>
<dbReference type="Pfam" id="PF00939">
    <property type="entry name" value="Na_sulph_symp"/>
    <property type="match status" value="1"/>
</dbReference>
<feature type="transmembrane region" description="Helical" evidence="6">
    <location>
        <begin position="85"/>
        <end position="103"/>
    </location>
</feature>
<evidence type="ECO:0000256" key="5">
    <source>
        <dbReference type="ARBA" id="ARBA00023136"/>
    </source>
</evidence>
<dbReference type="GO" id="GO:0005886">
    <property type="term" value="C:plasma membrane"/>
    <property type="evidence" value="ECO:0007669"/>
    <property type="project" value="TreeGrafter"/>
</dbReference>
<name>A0A2R3Z2K7_9FLAO</name>
<keyword evidence="3 6" id="KW-0812">Transmembrane</keyword>
<evidence type="ECO:0000313" key="7">
    <source>
        <dbReference type="EMBL" id="AVR44487.1"/>
    </source>
</evidence>
<accession>A0A2R3Z2K7</accession>
<feature type="transmembrane region" description="Helical" evidence="6">
    <location>
        <begin position="214"/>
        <end position="236"/>
    </location>
</feature>
<dbReference type="NCBIfam" id="TIGR00785">
    <property type="entry name" value="dass"/>
    <property type="match status" value="1"/>
</dbReference>
<feature type="transmembrane region" description="Helical" evidence="6">
    <location>
        <begin position="54"/>
        <end position="73"/>
    </location>
</feature>
<dbReference type="AlphaFoldDB" id="A0A2R3Z2K7"/>
<dbReference type="KEGG" id="grs:C7S20_03980"/>
<dbReference type="PANTHER" id="PTHR10283">
    <property type="entry name" value="SOLUTE CARRIER FAMILY 13 MEMBER"/>
    <property type="match status" value="1"/>
</dbReference>
<dbReference type="InterPro" id="IPR001898">
    <property type="entry name" value="SLC13A/DASS"/>
</dbReference>
<dbReference type="Proteomes" id="UP000241507">
    <property type="component" value="Chromosome"/>
</dbReference>
<feature type="transmembrane region" description="Helical" evidence="6">
    <location>
        <begin position="454"/>
        <end position="477"/>
    </location>
</feature>
<evidence type="ECO:0000313" key="8">
    <source>
        <dbReference type="Proteomes" id="UP000241507"/>
    </source>
</evidence>
<feature type="transmembrane region" description="Helical" evidence="6">
    <location>
        <begin position="300"/>
        <end position="316"/>
    </location>
</feature>
<feature type="transmembrane region" description="Helical" evidence="6">
    <location>
        <begin position="174"/>
        <end position="194"/>
    </location>
</feature>
<evidence type="ECO:0000256" key="2">
    <source>
        <dbReference type="ARBA" id="ARBA00022448"/>
    </source>
</evidence>
<dbReference type="PROSITE" id="PS01271">
    <property type="entry name" value="NA_SULFATE"/>
    <property type="match status" value="1"/>
</dbReference>
<evidence type="ECO:0000256" key="1">
    <source>
        <dbReference type="ARBA" id="ARBA00004141"/>
    </source>
</evidence>
<feature type="transmembrane region" description="Helical" evidence="6">
    <location>
        <begin position="123"/>
        <end position="154"/>
    </location>
</feature>
<keyword evidence="2" id="KW-0813">Transport</keyword>
<dbReference type="OrthoDB" id="9766267at2"/>
<proteinExistence type="predicted"/>
<feature type="transmembrane region" description="Helical" evidence="6">
    <location>
        <begin position="414"/>
        <end position="433"/>
    </location>
</feature>
<feature type="transmembrane region" description="Helical" evidence="6">
    <location>
        <begin position="391"/>
        <end position="408"/>
    </location>
</feature>
<feature type="transmembrane region" description="Helical" evidence="6">
    <location>
        <begin position="368"/>
        <end position="384"/>
    </location>
</feature>
<keyword evidence="8" id="KW-1185">Reference proteome</keyword>
<dbReference type="PANTHER" id="PTHR10283:SF82">
    <property type="entry name" value="SOLUTE CARRIER FAMILY 13 MEMBER 2"/>
    <property type="match status" value="1"/>
</dbReference>
<dbReference type="EMBL" id="CP028136">
    <property type="protein sequence ID" value="AVR44487.1"/>
    <property type="molecule type" value="Genomic_DNA"/>
</dbReference>
<keyword evidence="5 6" id="KW-0472">Membrane</keyword>
<feature type="transmembrane region" description="Helical" evidence="6">
    <location>
        <begin position="328"/>
        <end position="348"/>
    </location>
</feature>
<feature type="transmembrane region" description="Helical" evidence="6">
    <location>
        <begin position="272"/>
        <end position="294"/>
    </location>
</feature>
<reference evidence="8" key="1">
    <citation type="submission" date="2018-03" db="EMBL/GenBank/DDBJ databases">
        <title>Gramella fulva sp. nov., isolated from a dry surface of tidal flat.</title>
        <authorList>
            <person name="Hwang S.H."/>
            <person name="Hwang W.M."/>
            <person name="Kang K."/>
            <person name="Ahn T.-Y."/>
        </authorList>
    </citation>
    <scope>NUCLEOTIDE SEQUENCE [LARGE SCALE GENOMIC DNA]</scope>
    <source>
        <strain evidence="8">SH35</strain>
    </source>
</reference>
<gene>
    <name evidence="7" type="ORF">C7S20_03980</name>
</gene>
<dbReference type="InterPro" id="IPR031312">
    <property type="entry name" value="Na/sul_symport_CS"/>
</dbReference>
<dbReference type="RefSeq" id="WP_107011265.1">
    <property type="nucleotide sequence ID" value="NZ_CP028136.1"/>
</dbReference>
<comment type="subcellular location">
    <subcellularLocation>
        <location evidence="1">Membrane</location>
        <topology evidence="1">Multi-pass membrane protein</topology>
    </subcellularLocation>
</comment>
<protein>
    <submittedName>
        <fullName evidence="7">Anion transporter</fullName>
    </submittedName>
</protein>
<organism evidence="7 8">
    <name type="scientific">Christiangramia fulva</name>
    <dbReference type="NCBI Taxonomy" id="2126553"/>
    <lineage>
        <taxon>Bacteria</taxon>
        <taxon>Pseudomonadati</taxon>
        <taxon>Bacteroidota</taxon>
        <taxon>Flavobacteriia</taxon>
        <taxon>Flavobacteriales</taxon>
        <taxon>Flavobacteriaceae</taxon>
        <taxon>Christiangramia</taxon>
    </lineage>
</organism>
<dbReference type="CDD" id="cd01115">
    <property type="entry name" value="SLC13_permease"/>
    <property type="match status" value="1"/>
</dbReference>
<evidence type="ECO:0000256" key="6">
    <source>
        <dbReference type="SAM" id="Phobius"/>
    </source>
</evidence>